<dbReference type="EMBL" id="BSWK01000008">
    <property type="protein sequence ID" value="GMB86387.1"/>
    <property type="molecule type" value="Genomic_DNA"/>
</dbReference>
<dbReference type="PROSITE" id="PS51664">
    <property type="entry name" value="YCAO"/>
    <property type="match status" value="1"/>
</dbReference>
<organism evidence="2 3">
    <name type="scientific">Lactobacillus delbrueckii subsp. bulgaricus</name>
    <dbReference type="NCBI Taxonomy" id="1585"/>
    <lineage>
        <taxon>Bacteria</taxon>
        <taxon>Bacillati</taxon>
        <taxon>Bacillota</taxon>
        <taxon>Bacilli</taxon>
        <taxon>Lactobacillales</taxon>
        <taxon>Lactobacillaceae</taxon>
        <taxon>Lactobacillus</taxon>
    </lineage>
</organism>
<dbReference type="Gene3D" id="3.30.1330.230">
    <property type="match status" value="1"/>
</dbReference>
<sequence length="396" mass="45417">MQIEREMPDADAHTNWLELINRLHLTADYRMWVSANLALQTVQCILSDSKKQQVSVGMGKGMNHMPVLGAEFESIEHLFYNSQTHSAKQRVLVSQIMEQDLDFLDDPALNQLSKNTKLTVDSFVDIESSKEVYYPSFLSDVNFIDDGVSINNHAYQYASDSGYASGSTVNEALLHSINELIERDSISRFIIKYGLGIKENSVTAFKIIPKSLPKDLYKIYLGLKDTVDTEVILVKVINNYQIPTYFTAVLSQGSDILPIYGSGSSVDERYAVMRSLTEAYQLVSVKKGSESQQLRKRLNLIWSEISPMKKMMSLTFTKKLASIRYHQHDIYVKEVDRMISYERERLRQEGRKIYYRVVKEDPGFVLVQSLIPHFERFNLVFEGQIVTPRLSRNGHQ</sequence>
<name>A0AAV5PFF5_LACDE</name>
<dbReference type="Proteomes" id="UP001165243">
    <property type="component" value="Unassembled WGS sequence"/>
</dbReference>
<proteinExistence type="predicted"/>
<comment type="caution">
    <text evidence="2">The sequence shown here is derived from an EMBL/GenBank/DDBJ whole genome shotgun (WGS) entry which is preliminary data.</text>
</comment>
<dbReference type="AlphaFoldDB" id="A0AAV5PFF5"/>
<evidence type="ECO:0000259" key="1">
    <source>
        <dbReference type="PROSITE" id="PS51664"/>
    </source>
</evidence>
<evidence type="ECO:0000313" key="3">
    <source>
        <dbReference type="Proteomes" id="UP001165243"/>
    </source>
</evidence>
<dbReference type="Pfam" id="PF02624">
    <property type="entry name" value="YcaO"/>
    <property type="match status" value="1"/>
</dbReference>
<dbReference type="InterPro" id="IPR003776">
    <property type="entry name" value="YcaO-like_dom"/>
</dbReference>
<dbReference type="PANTHER" id="PTHR37809:SF1">
    <property type="entry name" value="RIBOSOMAL PROTEIN S12 METHYLTHIOTRANSFERASE ACCESSORY FACTOR YCAO"/>
    <property type="match status" value="1"/>
</dbReference>
<reference evidence="2" key="1">
    <citation type="submission" date="2023-04" db="EMBL/GenBank/DDBJ databases">
        <title>Draft genome sequences of Lactobacillus delbrueckii subsp. bulgaricus ME-900 and ME-901 with improved acid tolerance.</title>
        <authorList>
            <person name="Ishida T."/>
            <person name="Yamamoto E."/>
            <person name="Koizumi A."/>
            <person name="Fujiwara S."/>
            <person name="Makino S."/>
            <person name="Kano H."/>
            <person name="Kimura K."/>
        </authorList>
    </citation>
    <scope>NUCLEOTIDE SEQUENCE</scope>
    <source>
        <strain evidence="2">ME-900</strain>
    </source>
</reference>
<dbReference type="PANTHER" id="PTHR37809">
    <property type="entry name" value="RIBOSOMAL PROTEIN S12 METHYLTHIOTRANSFERASE ACCESSORY FACTOR YCAO"/>
    <property type="match status" value="1"/>
</dbReference>
<protein>
    <recommendedName>
        <fullName evidence="1">YcaO domain-containing protein</fullName>
    </recommendedName>
</protein>
<gene>
    <name evidence="2" type="ORF">ME0900_07600</name>
</gene>
<feature type="domain" description="YcaO" evidence="1">
    <location>
        <begin position="57"/>
        <end position="396"/>
    </location>
</feature>
<evidence type="ECO:0000313" key="2">
    <source>
        <dbReference type="EMBL" id="GMB86387.1"/>
    </source>
</evidence>
<accession>A0AAV5PFF5</accession>